<accession>A0A518CUL1</accession>
<gene>
    <name evidence="2" type="ORF">Pla163_00060</name>
</gene>
<evidence type="ECO:0000256" key="1">
    <source>
        <dbReference type="SAM" id="SignalP"/>
    </source>
</evidence>
<reference evidence="2 3" key="1">
    <citation type="submission" date="2019-02" db="EMBL/GenBank/DDBJ databases">
        <title>Deep-cultivation of Planctomycetes and their phenomic and genomic characterization uncovers novel biology.</title>
        <authorList>
            <person name="Wiegand S."/>
            <person name="Jogler M."/>
            <person name="Boedeker C."/>
            <person name="Pinto D."/>
            <person name="Vollmers J."/>
            <person name="Rivas-Marin E."/>
            <person name="Kohn T."/>
            <person name="Peeters S.H."/>
            <person name="Heuer A."/>
            <person name="Rast P."/>
            <person name="Oberbeckmann S."/>
            <person name="Bunk B."/>
            <person name="Jeske O."/>
            <person name="Meyerdierks A."/>
            <person name="Storesund J.E."/>
            <person name="Kallscheuer N."/>
            <person name="Luecker S."/>
            <person name="Lage O.M."/>
            <person name="Pohl T."/>
            <person name="Merkel B.J."/>
            <person name="Hornburger P."/>
            <person name="Mueller R.-W."/>
            <person name="Bruemmer F."/>
            <person name="Labrenz M."/>
            <person name="Spormann A.M."/>
            <person name="Op den Camp H."/>
            <person name="Overmann J."/>
            <person name="Amann R."/>
            <person name="Jetten M.S.M."/>
            <person name="Mascher T."/>
            <person name="Medema M.H."/>
            <person name="Devos D.P."/>
            <person name="Kaster A.-K."/>
            <person name="Ovreas L."/>
            <person name="Rohde M."/>
            <person name="Galperin M.Y."/>
            <person name="Jogler C."/>
        </authorList>
    </citation>
    <scope>NUCLEOTIDE SEQUENCE [LARGE SCALE GENOMIC DNA]</scope>
    <source>
        <strain evidence="2 3">Pla163</strain>
    </source>
</reference>
<dbReference type="SUPFAM" id="SSF50998">
    <property type="entry name" value="Quinoprotein alcohol dehydrogenase-like"/>
    <property type="match status" value="1"/>
</dbReference>
<dbReference type="RefSeq" id="WP_145181660.1">
    <property type="nucleotide sequence ID" value="NZ_CP036290.1"/>
</dbReference>
<organism evidence="2 3">
    <name type="scientific">Rohdeia mirabilis</name>
    <dbReference type="NCBI Taxonomy" id="2528008"/>
    <lineage>
        <taxon>Bacteria</taxon>
        <taxon>Pseudomonadati</taxon>
        <taxon>Planctomycetota</taxon>
        <taxon>Planctomycetia</taxon>
        <taxon>Planctomycetia incertae sedis</taxon>
        <taxon>Rohdeia</taxon>
    </lineage>
</organism>
<dbReference type="AlphaFoldDB" id="A0A518CUL1"/>
<feature type="signal peptide" evidence="1">
    <location>
        <begin position="1"/>
        <end position="26"/>
    </location>
</feature>
<dbReference type="InterPro" id="IPR011047">
    <property type="entry name" value="Quinoprotein_ADH-like_sf"/>
</dbReference>
<sequence length="1027" mass="114052" precursor="true">MIHRSICVLALAAPVAFFVVRSTTQAPVQVETTRSEAASTANSFDALLAGPTAASLQSAEDTVAPAGTWQVEGGGINRARMTASTPVIAGPLEKTITIDPGGELEAEPIFDQETLVTVRSNSKGQKILQLWNLETGRPLGGEKTFDTSARIAPCFVDGELVVRAEDDTIEVHRLSGNGLRRIDRIREKDVVMGHPLLVNDSVVVPMGDSLVRRDVRVNDPVWKVEGAFRGHVAFSDGKIYAVDYDATSGMCRLAVIDFATGEVKGRHAVGRGAGGVPELPGEDRVTARGLLAFVQTEKPLGVSGGIKSNSVGIDLSKDPNAVTPAAILGSTFMTEAPAILGRGWLGFYDHPIEGEKLVATLSPPEGMGIRQPTRLSGKGWHQELLEHPQAPAFAREVSYFGGLAWDATTSRILWRQNELDGPTLYPCEKGVIAVRDGRSIEIWRPTRHIVEGDEVVPSAPPTEPGDGLLVLRDGKVVEGELRLRASERANEIELVGGSSTRRYLDRDSLFAALDDGTLLYAADTQALIDGLRRLGDRVELEALDKVLGLAAKSGDPKLMRKVLIQARRLRMEDLDELQEAYDEARKLDEPDISRRNLEKAEERFDEVGTARGELYWKAVESIWDDGEEVVDDWGDVVTRKLPRRQYRLLELVLDADPGFEPAREKLEELLPDEIDLPVGRGVVEWVEFAEVNAYHPVEIWWPTDGNADELTWEQDKLEEAQIGWRDDLTGYRSERIFIITPLKRPGGIARCMHLAEQLCDIMEGMFAGGTNERDLQPMVILLFETRMEYIEQSTKGDPASRSIIAQTAGVYTPSEKVSRLFLPDETDDGAWADMIETLLHELTHHWVDCRNERIPETDEPRTGRTFAQPGYWIVEGFASTTQFFLLDPFVGTYETVNPRGNRIDVIANARDDQLLPWKLLFRRPHNQLWSLSSHSFDQFPLTWTLGGMQQPGGVGLFYAQAATVSQYLYNADNGRRREQLYDYVINYYTSNEPMLSIQEAFGMSEDQLGKAAVDWAREVVAESLRED</sequence>
<dbReference type="Gene3D" id="2.130.10.10">
    <property type="entry name" value="YVTN repeat-like/Quinoprotein amine dehydrogenase"/>
    <property type="match status" value="1"/>
</dbReference>
<keyword evidence="3" id="KW-1185">Reference proteome</keyword>
<keyword evidence="1" id="KW-0732">Signal</keyword>
<dbReference type="OrthoDB" id="304022at2"/>
<evidence type="ECO:0000313" key="2">
    <source>
        <dbReference type="EMBL" id="QDU82912.1"/>
    </source>
</evidence>
<name>A0A518CUL1_9BACT</name>
<dbReference type="InterPro" id="IPR015943">
    <property type="entry name" value="WD40/YVTN_repeat-like_dom_sf"/>
</dbReference>
<dbReference type="EMBL" id="CP036290">
    <property type="protein sequence ID" value="QDU82912.1"/>
    <property type="molecule type" value="Genomic_DNA"/>
</dbReference>
<feature type="chain" id="PRO_5021884969" evidence="1">
    <location>
        <begin position="27"/>
        <end position="1027"/>
    </location>
</feature>
<dbReference type="Proteomes" id="UP000319342">
    <property type="component" value="Chromosome"/>
</dbReference>
<proteinExistence type="predicted"/>
<evidence type="ECO:0000313" key="3">
    <source>
        <dbReference type="Proteomes" id="UP000319342"/>
    </source>
</evidence>
<protein>
    <submittedName>
        <fullName evidence="2">Uncharacterized protein</fullName>
    </submittedName>
</protein>